<organism evidence="1 2">
    <name type="scientific">Ixodes persulcatus</name>
    <name type="common">Taiga tick</name>
    <dbReference type="NCBI Taxonomy" id="34615"/>
    <lineage>
        <taxon>Eukaryota</taxon>
        <taxon>Metazoa</taxon>
        <taxon>Ecdysozoa</taxon>
        <taxon>Arthropoda</taxon>
        <taxon>Chelicerata</taxon>
        <taxon>Arachnida</taxon>
        <taxon>Acari</taxon>
        <taxon>Parasitiformes</taxon>
        <taxon>Ixodida</taxon>
        <taxon>Ixodoidea</taxon>
        <taxon>Ixodidae</taxon>
        <taxon>Ixodinae</taxon>
        <taxon>Ixodes</taxon>
    </lineage>
</organism>
<comment type="caution">
    <text evidence="1">The sequence shown here is derived from an EMBL/GenBank/DDBJ whole genome shotgun (WGS) entry which is preliminary data.</text>
</comment>
<sequence>MHLGSRVSSSKQSAILHFSPLSGFIVSTSGRKITHDGDKEFLVNQVLDYVDTNDLFNCSEVNAVWNRASIRLLRKKLKYVSCFSLQNDEDSDNSYLQDFCLKLRRYRNIARNAGQTPSLNFLLYGSDCSDERYDPDLGLSQQNGQRVSHKSHAAPLMTALPLTSADVSVDYSPWKRTAECGEVRQLQLPALSEKGEQPVHSLHKNGEAAALKVQGMIQCVRQILPVDCITIFFKSKTIKLDHPSKRYAGLSGALLFEVLEETGNSAARSKRDKSMFRRSEITSLGRVSKFLRRWVLGERGPSAVSCFKNTGPGVMSFQSRLNVPLDDAERMTTYYVEQLTGHKLQVTTTALLARMRRRSLESILSLRDTFKSVENTMIVVFQNDPVDTFVLQHIKCVFDDMPVISLSGEMVGDMRSIASNGTTSPPDRRRVLVMLLRLLPRVPRTNPG</sequence>
<proteinExistence type="predicted"/>
<dbReference type="Proteomes" id="UP000805193">
    <property type="component" value="Unassembled WGS sequence"/>
</dbReference>
<accession>A0AC60QGL3</accession>
<keyword evidence="2" id="KW-1185">Reference proteome</keyword>
<protein>
    <submittedName>
        <fullName evidence="1">Uncharacterized protein</fullName>
    </submittedName>
</protein>
<reference evidence="1 2" key="1">
    <citation type="journal article" date="2020" name="Cell">
        <title>Large-Scale Comparative Analyses of Tick Genomes Elucidate Their Genetic Diversity and Vector Capacities.</title>
        <authorList>
            <consortium name="Tick Genome and Microbiome Consortium (TIGMIC)"/>
            <person name="Jia N."/>
            <person name="Wang J."/>
            <person name="Shi W."/>
            <person name="Du L."/>
            <person name="Sun Y."/>
            <person name="Zhan W."/>
            <person name="Jiang J.F."/>
            <person name="Wang Q."/>
            <person name="Zhang B."/>
            <person name="Ji P."/>
            <person name="Bell-Sakyi L."/>
            <person name="Cui X.M."/>
            <person name="Yuan T.T."/>
            <person name="Jiang B.G."/>
            <person name="Yang W.F."/>
            <person name="Lam T.T."/>
            <person name="Chang Q.C."/>
            <person name="Ding S.J."/>
            <person name="Wang X.J."/>
            <person name="Zhu J.G."/>
            <person name="Ruan X.D."/>
            <person name="Zhao L."/>
            <person name="Wei J.T."/>
            <person name="Ye R.Z."/>
            <person name="Que T.C."/>
            <person name="Du C.H."/>
            <person name="Zhou Y.H."/>
            <person name="Cheng J.X."/>
            <person name="Dai P.F."/>
            <person name="Guo W.B."/>
            <person name="Han X.H."/>
            <person name="Huang E.J."/>
            <person name="Li L.F."/>
            <person name="Wei W."/>
            <person name="Gao Y.C."/>
            <person name="Liu J.Z."/>
            <person name="Shao H.Z."/>
            <person name="Wang X."/>
            <person name="Wang C.C."/>
            <person name="Yang T.C."/>
            <person name="Huo Q.B."/>
            <person name="Li W."/>
            <person name="Chen H.Y."/>
            <person name="Chen S.E."/>
            <person name="Zhou L.G."/>
            <person name="Ni X.B."/>
            <person name="Tian J.H."/>
            <person name="Sheng Y."/>
            <person name="Liu T."/>
            <person name="Pan Y.S."/>
            <person name="Xia L.Y."/>
            <person name="Li J."/>
            <person name="Zhao F."/>
            <person name="Cao W.C."/>
        </authorList>
    </citation>
    <scope>NUCLEOTIDE SEQUENCE [LARGE SCALE GENOMIC DNA]</scope>
    <source>
        <strain evidence="1">Iper-2018</strain>
    </source>
</reference>
<name>A0AC60QGL3_IXOPE</name>
<dbReference type="EMBL" id="JABSTQ010009157">
    <property type="protein sequence ID" value="KAG0432396.1"/>
    <property type="molecule type" value="Genomic_DNA"/>
</dbReference>
<evidence type="ECO:0000313" key="1">
    <source>
        <dbReference type="EMBL" id="KAG0432396.1"/>
    </source>
</evidence>
<evidence type="ECO:0000313" key="2">
    <source>
        <dbReference type="Proteomes" id="UP000805193"/>
    </source>
</evidence>
<gene>
    <name evidence="1" type="ORF">HPB47_020892</name>
</gene>